<dbReference type="Pfam" id="PF12040">
    <property type="entry name" value="DUF3526"/>
    <property type="match status" value="1"/>
</dbReference>
<dbReference type="HOGENOM" id="CLU_042403_1_0_10"/>
<feature type="transmembrane region" description="Helical" evidence="1">
    <location>
        <begin position="148"/>
        <end position="169"/>
    </location>
</feature>
<dbReference type="PANTHER" id="PTHR43471:SF14">
    <property type="entry name" value="ABC-2 TYPE TRANSPORT SYSTEM PERMEASE PROTEIN"/>
    <property type="match status" value="1"/>
</dbReference>
<feature type="transmembrane region" description="Helical" evidence="1">
    <location>
        <begin position="229"/>
        <end position="253"/>
    </location>
</feature>
<keyword evidence="3" id="KW-1185">Reference proteome</keyword>
<dbReference type="STRING" id="391587.KAOT1_17848"/>
<feature type="transmembrane region" description="Helical" evidence="1">
    <location>
        <begin position="442"/>
        <end position="463"/>
    </location>
</feature>
<feature type="transmembrane region" description="Helical" evidence="1">
    <location>
        <begin position="21"/>
        <end position="38"/>
    </location>
</feature>
<comment type="caution">
    <text evidence="2">The sequence shown here is derived from an EMBL/GenBank/DDBJ whole genome shotgun (WGS) entry which is preliminary data.</text>
</comment>
<organism evidence="2 3">
    <name type="scientific">Kordia algicida OT-1</name>
    <dbReference type="NCBI Taxonomy" id="391587"/>
    <lineage>
        <taxon>Bacteria</taxon>
        <taxon>Pseudomonadati</taxon>
        <taxon>Bacteroidota</taxon>
        <taxon>Flavobacteriia</taxon>
        <taxon>Flavobacteriales</taxon>
        <taxon>Flavobacteriaceae</taxon>
        <taxon>Kordia</taxon>
    </lineage>
</organism>
<evidence type="ECO:0000313" key="2">
    <source>
        <dbReference type="EMBL" id="EDP97051.1"/>
    </source>
</evidence>
<dbReference type="PANTHER" id="PTHR43471">
    <property type="entry name" value="ABC TRANSPORTER PERMEASE"/>
    <property type="match status" value="1"/>
</dbReference>
<dbReference type="OrthoDB" id="6016419at2"/>
<feature type="transmembrane region" description="Helical" evidence="1">
    <location>
        <begin position="195"/>
        <end position="217"/>
    </location>
</feature>
<dbReference type="Pfam" id="PF12730">
    <property type="entry name" value="ABC2_membrane_4"/>
    <property type="match status" value="1"/>
</dbReference>
<name>A9DTB8_9FLAO</name>
<keyword evidence="1" id="KW-1133">Transmembrane helix</keyword>
<dbReference type="RefSeq" id="WP_007096104.1">
    <property type="nucleotide sequence ID" value="NZ_CP142125.1"/>
</dbReference>
<keyword evidence="1" id="KW-0812">Transmembrane</keyword>
<accession>A9DTB8</accession>
<feature type="transmembrane region" description="Helical" evidence="1">
    <location>
        <begin position="260"/>
        <end position="278"/>
    </location>
</feature>
<dbReference type="AlphaFoldDB" id="A9DTB8"/>
<gene>
    <name evidence="2" type="ORF">KAOT1_17848</name>
</gene>
<evidence type="ECO:0008006" key="4">
    <source>
        <dbReference type="Google" id="ProtNLM"/>
    </source>
</evidence>
<proteinExistence type="predicted"/>
<protein>
    <recommendedName>
        <fullName evidence="4">DUF3526 domain-containing protein</fullName>
    </recommendedName>
</protein>
<keyword evidence="1" id="KW-0472">Membrane</keyword>
<dbReference type="eggNOG" id="COG1277">
    <property type="taxonomic scope" value="Bacteria"/>
</dbReference>
<reference evidence="2 3" key="1">
    <citation type="journal article" date="2011" name="J. Bacteriol.">
        <title>Genome sequence of the algicidal bacterium Kordia algicida OT-1.</title>
        <authorList>
            <person name="Lee H.S."/>
            <person name="Kang S.G."/>
            <person name="Kwon K.K."/>
            <person name="Lee J.H."/>
            <person name="Kim S.J."/>
        </authorList>
    </citation>
    <scope>NUCLEOTIDE SEQUENCE [LARGE SCALE GENOMIC DNA]</scope>
    <source>
        <strain evidence="2 3">OT-1</strain>
    </source>
</reference>
<evidence type="ECO:0000256" key="1">
    <source>
        <dbReference type="SAM" id="Phobius"/>
    </source>
</evidence>
<sequence length="473" mass="54774">MLKYNFKYEWLLLIRNRWIQLLSILLLLLFGFAVYNGVQKVETRQANITAAITELKSQETETLSVLDSLEKGLEVSVSRWRLPSRAVVVGNSLSRVVNMPAKSTAFIATGQSDLFVHYVKPTVTGDDLSLSYTEMTSPVQLLFGSFDLAFVIIYLLPLLIIAFSFNVLASERESGTLKLLASQPIRIRVWVLQKLGLRFFWLLLCIIVTLVIVFAIFKFNFATGWTSLVVLLSYILVYALFWFVLAFATNIWIRSSAKNAIALIGFWVFFVLLSPSILNQQSNTLYPIPSRTLMLNQMRTLKAEATKKQDEILDNYLRDHPEYAINDSTQTRNFYHRYMATQNLVKEELSPVVEKFETQLEHQHQWVHTFSWLSPALTVQNALNDLAGTSEKDYQNFRHQSLEFAQEWRNFFITYMFNNQKFKKSDYQKLPSFTYTYKNEVGYLRILGLLAISFIIVAFVFILKPMKYLTVTE</sequence>
<evidence type="ECO:0000313" key="3">
    <source>
        <dbReference type="Proteomes" id="UP000002945"/>
    </source>
</evidence>
<dbReference type="EMBL" id="ABIB01000003">
    <property type="protein sequence ID" value="EDP97051.1"/>
    <property type="molecule type" value="Genomic_DNA"/>
</dbReference>
<dbReference type="Proteomes" id="UP000002945">
    <property type="component" value="Unassembled WGS sequence"/>
</dbReference>
<dbReference type="InterPro" id="IPR021913">
    <property type="entry name" value="DUF3526"/>
</dbReference>